<dbReference type="PANTHER" id="PTHR40459:SF1">
    <property type="entry name" value="CONSERVED HYPOTHETICAL ALANINE AND LEUCINE RICH PROTEIN"/>
    <property type="match status" value="1"/>
</dbReference>
<reference evidence="3" key="1">
    <citation type="submission" date="2020-08" db="EMBL/GenBank/DDBJ databases">
        <title>Sequencing the genomes of 1000 actinobacteria strains.</title>
        <authorList>
            <person name="Klenk H.-P."/>
        </authorList>
    </citation>
    <scope>NUCLEOTIDE SEQUENCE [LARGE SCALE GENOMIC DNA]</scope>
    <source>
        <strain evidence="3">DSM 27064</strain>
    </source>
</reference>
<keyword evidence="4" id="KW-1185">Reference proteome</keyword>
<dbReference type="InterPro" id="IPR018931">
    <property type="entry name" value="DUF2520"/>
</dbReference>
<dbReference type="InterPro" id="IPR036291">
    <property type="entry name" value="NAD(P)-bd_dom_sf"/>
</dbReference>
<evidence type="ECO:0000259" key="1">
    <source>
        <dbReference type="Pfam" id="PF10727"/>
    </source>
</evidence>
<feature type="domain" description="Putative oxidoreductase/dehydrogenase Rossmann-like" evidence="1">
    <location>
        <begin position="3"/>
        <end position="112"/>
    </location>
</feature>
<dbReference type="AlphaFoldDB" id="A0A840DGU9"/>
<evidence type="ECO:0000259" key="2">
    <source>
        <dbReference type="Pfam" id="PF10728"/>
    </source>
</evidence>
<dbReference type="InterPro" id="IPR019665">
    <property type="entry name" value="OxRdtase/DH_put_Rossmann_dom"/>
</dbReference>
<proteinExistence type="predicted"/>
<dbReference type="Pfam" id="PF10727">
    <property type="entry name" value="Rossmann-like"/>
    <property type="match status" value="1"/>
</dbReference>
<dbReference type="RefSeq" id="WP_343048718.1">
    <property type="nucleotide sequence ID" value="NZ_JACIFD010000002.1"/>
</dbReference>
<feature type="domain" description="DUF2520" evidence="2">
    <location>
        <begin position="131"/>
        <end position="213"/>
    </location>
</feature>
<dbReference type="Proteomes" id="UP000571183">
    <property type="component" value="Unassembled WGS sequence"/>
</dbReference>
<dbReference type="SUPFAM" id="SSF51735">
    <property type="entry name" value="NAD(P)-binding Rossmann-fold domains"/>
    <property type="match status" value="1"/>
</dbReference>
<evidence type="ECO:0000313" key="3">
    <source>
        <dbReference type="EMBL" id="MBB4070923.1"/>
    </source>
</evidence>
<gene>
    <name evidence="3" type="ORF">F5897_000207</name>
</gene>
<name>A0A840DGU9_9MICO</name>
<dbReference type="Gene3D" id="3.40.50.720">
    <property type="entry name" value="NAD(P)-binding Rossmann-like Domain"/>
    <property type="match status" value="1"/>
</dbReference>
<dbReference type="PANTHER" id="PTHR40459">
    <property type="entry name" value="CONSERVED HYPOTHETICAL ALANINE AND LEUCINE RICH PROTEIN"/>
    <property type="match status" value="1"/>
</dbReference>
<accession>A0A840DGU9</accession>
<protein>
    <submittedName>
        <fullName evidence="3">Putative short-subunit dehydrogenase-like oxidoreductase (DUF2520 family)</fullName>
    </submittedName>
</protein>
<sequence>MGSGKVGPILALALAGAGHHLTSITATGESARERVAAMLPELPILPADEVVKSCQLVIFAVPGDELPQLVAGLTKIGAWQPGQLVAHTAPEHGYSVFMPALTSGVIPLALSPVMVFSGTSLDLARLQESSCVVSAPDPVLPIAQALAVEIGAEPLVLTDESRAEYAQIISYIRDFSASLVQQSDRRLREIGVADPHKISEPLIASSISEALRVADPLRYESEFDEP</sequence>
<organism evidence="3 4">
    <name type="scientific">Canibacter oris</name>
    <dbReference type="NCBI Taxonomy" id="1365628"/>
    <lineage>
        <taxon>Bacteria</taxon>
        <taxon>Bacillati</taxon>
        <taxon>Actinomycetota</taxon>
        <taxon>Actinomycetes</taxon>
        <taxon>Micrococcales</taxon>
        <taxon>Microbacteriaceae</taxon>
        <taxon>Canibacter</taxon>
    </lineage>
</organism>
<evidence type="ECO:0000313" key="4">
    <source>
        <dbReference type="Proteomes" id="UP000571183"/>
    </source>
</evidence>
<dbReference type="EMBL" id="JACIFD010000002">
    <property type="protein sequence ID" value="MBB4070923.1"/>
    <property type="molecule type" value="Genomic_DNA"/>
</dbReference>
<dbReference type="Pfam" id="PF10728">
    <property type="entry name" value="DUF2520"/>
    <property type="match status" value="1"/>
</dbReference>
<comment type="caution">
    <text evidence="3">The sequence shown here is derived from an EMBL/GenBank/DDBJ whole genome shotgun (WGS) entry which is preliminary data.</text>
</comment>